<accession>A0A161J9P3</accession>
<sequence length="72" mass="8192">METVYKYALVVLLLVVLFNLGQALYFMMTDRDGSSRRTAWALTRRIGLSVLLILMVILGIWMGWLHPHGVNG</sequence>
<gene>
    <name evidence="2" type="ORF">ATSB10_25810</name>
</gene>
<dbReference type="NCBIfam" id="NF033233">
    <property type="entry name" value="twin_helix"/>
    <property type="match status" value="1"/>
</dbReference>
<feature type="transmembrane region" description="Helical" evidence="1">
    <location>
        <begin position="46"/>
        <end position="64"/>
    </location>
</feature>
<evidence type="ECO:0000256" key="1">
    <source>
        <dbReference type="SAM" id="Phobius"/>
    </source>
</evidence>
<dbReference type="AlphaFoldDB" id="A0A161J9P3"/>
<dbReference type="PATRIC" id="fig|445710.3.peg.2575"/>
<dbReference type="RefSeq" id="WP_063673129.1">
    <property type="nucleotide sequence ID" value="NZ_CP014841.1"/>
</dbReference>
<dbReference type="Proteomes" id="UP000077255">
    <property type="component" value="Chromosome"/>
</dbReference>
<dbReference type="OrthoDB" id="7066027at2"/>
<dbReference type="EMBL" id="CP014841">
    <property type="protein sequence ID" value="AND70035.1"/>
    <property type="molecule type" value="Genomic_DNA"/>
</dbReference>
<evidence type="ECO:0000313" key="3">
    <source>
        <dbReference type="Proteomes" id="UP000077255"/>
    </source>
</evidence>
<dbReference type="Pfam" id="PF11137">
    <property type="entry name" value="DUF2909"/>
    <property type="match status" value="1"/>
</dbReference>
<keyword evidence="1" id="KW-0812">Transmembrane</keyword>
<keyword evidence="1" id="KW-0472">Membrane</keyword>
<keyword evidence="1" id="KW-1133">Transmembrane helix</keyword>
<dbReference type="KEGG" id="dtx:ATSB10_25810"/>
<organism evidence="2 3">
    <name type="scientific">Dyella thiooxydans</name>
    <dbReference type="NCBI Taxonomy" id="445710"/>
    <lineage>
        <taxon>Bacteria</taxon>
        <taxon>Pseudomonadati</taxon>
        <taxon>Pseudomonadota</taxon>
        <taxon>Gammaproteobacteria</taxon>
        <taxon>Lysobacterales</taxon>
        <taxon>Rhodanobacteraceae</taxon>
        <taxon>Dyella</taxon>
    </lineage>
</organism>
<reference evidence="2 3" key="1">
    <citation type="submission" date="2016-02" db="EMBL/GenBank/DDBJ databases">
        <title>Complete genome sequencing and analysis of ATSB10, Dyella thiooxydans isolated from rhizosphere soil of sunflower (Helianthus annuus L.).</title>
        <authorList>
            <person name="Lee Y."/>
            <person name="Hwangbo K."/>
            <person name="Chung H."/>
            <person name="Yoo J."/>
            <person name="Kim K.Y."/>
            <person name="Sa T.M."/>
            <person name="Um Y."/>
            <person name="Madhaiyan M."/>
        </authorList>
    </citation>
    <scope>NUCLEOTIDE SEQUENCE [LARGE SCALE GENOMIC DNA]</scope>
    <source>
        <strain evidence="2 3">ATSB10</strain>
    </source>
</reference>
<name>A0A161J9P3_9GAMM</name>
<protein>
    <recommendedName>
        <fullName evidence="4">Twin transmembrane helix small protein</fullName>
    </recommendedName>
</protein>
<proteinExistence type="predicted"/>
<feature type="transmembrane region" description="Helical" evidence="1">
    <location>
        <begin position="6"/>
        <end position="26"/>
    </location>
</feature>
<evidence type="ECO:0008006" key="4">
    <source>
        <dbReference type="Google" id="ProtNLM"/>
    </source>
</evidence>
<dbReference type="STRING" id="445710.ATSB10_25810"/>
<dbReference type="InterPro" id="IPR021313">
    <property type="entry name" value="DUF2909"/>
</dbReference>
<keyword evidence="3" id="KW-1185">Reference proteome</keyword>
<evidence type="ECO:0000313" key="2">
    <source>
        <dbReference type="EMBL" id="AND70035.1"/>
    </source>
</evidence>